<dbReference type="Proteomes" id="UP000097612">
    <property type="component" value="Segment"/>
</dbReference>
<evidence type="ECO:0000313" key="3">
    <source>
        <dbReference type="EMBL" id="CCV02156.1"/>
    </source>
</evidence>
<organism evidence="3 4">
    <name type="scientific">Invertebrate iridovirus 25</name>
    <dbReference type="NCBI Taxonomy" id="1301280"/>
    <lineage>
        <taxon>Viruses</taxon>
        <taxon>Varidnaviria</taxon>
        <taxon>Bamfordvirae</taxon>
        <taxon>Nucleocytoviricota</taxon>
        <taxon>Megaviricetes</taxon>
        <taxon>Pimascovirales</taxon>
        <taxon>Pimascovirales incertae sedis</taxon>
        <taxon>Iridoviridae</taxon>
        <taxon>Betairidovirinae</taxon>
        <taxon>Chloriridovirus</taxon>
        <taxon>Chloriridovirus simulium2</taxon>
    </lineage>
</organism>
<dbReference type="InterPro" id="IPR000086">
    <property type="entry name" value="NUDIX_hydrolase_dom"/>
</dbReference>
<dbReference type="KEGG" id="vg:18501510"/>
<gene>
    <name evidence="3" type="primary">138R</name>
    <name evidence="3" type="ORF">IIV25_138R</name>
</gene>
<dbReference type="OrthoDB" id="20531at10239"/>
<reference evidence="3 4" key="1">
    <citation type="journal article" date="2013" name="Arch. Virol.">
        <title>Complete genome sequence of invertebrate iridovirus IIV-25 isolated from a blackfly larva.</title>
        <authorList>
            <person name="Piegu B."/>
            <person name="Guizard S."/>
            <person name="Spears T."/>
            <person name="Cruaud C."/>
            <person name="Couloux A."/>
            <person name="Bideshi D.K."/>
            <person name="Federici B.A."/>
            <person name="Bigot Y."/>
        </authorList>
    </citation>
    <scope>NUCLEOTIDE SEQUENCE [LARGE SCALE GENOMIC DNA]</scope>
</reference>
<dbReference type="RefSeq" id="YP_009010671.1">
    <property type="nucleotide sequence ID" value="NC_023613.1"/>
</dbReference>
<dbReference type="InterPro" id="IPR015797">
    <property type="entry name" value="NUDIX_hydrolase-like_dom_sf"/>
</dbReference>
<dbReference type="GeneID" id="18501510"/>
<evidence type="ECO:0000256" key="1">
    <source>
        <dbReference type="ARBA" id="ARBA00022801"/>
    </source>
</evidence>
<dbReference type="Gene3D" id="3.90.79.10">
    <property type="entry name" value="Nucleoside Triphosphate Pyrophosphohydrolase"/>
    <property type="match status" value="1"/>
</dbReference>
<keyword evidence="1" id="KW-0378">Hydrolase</keyword>
<keyword evidence="4" id="KW-1185">Reference proteome</keyword>
<dbReference type="GO" id="GO:0016787">
    <property type="term" value="F:hydrolase activity"/>
    <property type="evidence" value="ECO:0007669"/>
    <property type="project" value="UniProtKB-KW"/>
</dbReference>
<proteinExistence type="predicted"/>
<protein>
    <recommendedName>
        <fullName evidence="2">Nudix hydrolase domain-containing protein</fullName>
    </recommendedName>
</protein>
<dbReference type="EMBL" id="HF920635">
    <property type="protein sequence ID" value="CCV02156.1"/>
    <property type="molecule type" value="Genomic_DNA"/>
</dbReference>
<sequence length="239" mass="28091">MDHRKIFTGHTEKRYISTIKVNSDILKNILNTVVPPMHITTPSLLWGESKHKISFNLMIITTDNKVLLLERTQSFHFPKVVKDLKNCKINFRLLDTLYHSEIEKIRKLFFDFLPPLTNFEPKFRLKNSSVRIFPGGHSMRGESIVLTLLRELYEEIGYSFPIDELKFNQSCVFKVLIYDLIVKKTFNNFVFPVKVEVMSNCILQCFKETKHTRNPTFIDISKCTSLFDAFVKVQEYMLI</sequence>
<dbReference type="PROSITE" id="PS51462">
    <property type="entry name" value="NUDIX"/>
    <property type="match status" value="1"/>
</dbReference>
<dbReference type="PROSITE" id="PS00893">
    <property type="entry name" value="NUDIX_BOX"/>
    <property type="match status" value="1"/>
</dbReference>
<name>W8W238_9VIRU</name>
<feature type="domain" description="Nudix hydrolase" evidence="2">
    <location>
        <begin position="50"/>
        <end position="239"/>
    </location>
</feature>
<evidence type="ECO:0000313" key="4">
    <source>
        <dbReference type="Proteomes" id="UP000097612"/>
    </source>
</evidence>
<evidence type="ECO:0000259" key="2">
    <source>
        <dbReference type="PROSITE" id="PS51462"/>
    </source>
</evidence>
<dbReference type="SUPFAM" id="SSF55811">
    <property type="entry name" value="Nudix"/>
    <property type="match status" value="1"/>
</dbReference>
<accession>W8W238</accession>
<dbReference type="InterPro" id="IPR020084">
    <property type="entry name" value="NUDIX_hydrolase_CS"/>
</dbReference>